<feature type="region of interest" description="Disordered" evidence="1">
    <location>
        <begin position="89"/>
        <end position="140"/>
    </location>
</feature>
<protein>
    <submittedName>
        <fullName evidence="3">DUF4167 domain-containing protein</fullName>
    </submittedName>
</protein>
<reference evidence="3 4" key="1">
    <citation type="submission" date="2017-08" db="EMBL/GenBank/DDBJ databases">
        <title>Infants hospitalized years apart are colonized by the same room-sourced microbial strains.</title>
        <authorList>
            <person name="Brooks B."/>
            <person name="Olm M.R."/>
            <person name="Firek B.A."/>
            <person name="Baker R."/>
            <person name="Thomas B.C."/>
            <person name="Morowitz M.J."/>
            <person name="Banfield J.F."/>
        </authorList>
    </citation>
    <scope>NUCLEOTIDE SEQUENCE [LARGE SCALE GENOMIC DNA]</scope>
    <source>
        <strain evidence="3">S2_005_002_R2_29</strain>
    </source>
</reference>
<gene>
    <name evidence="3" type="ORF">DI551_10520</name>
</gene>
<organism evidence="3 4">
    <name type="scientific">Micavibrio aeruginosavorus</name>
    <dbReference type="NCBI Taxonomy" id="349221"/>
    <lineage>
        <taxon>Bacteria</taxon>
        <taxon>Pseudomonadati</taxon>
        <taxon>Bdellovibrionota</taxon>
        <taxon>Bdellovibrionia</taxon>
        <taxon>Bdellovibrionales</taxon>
        <taxon>Pseudobdellovibrionaceae</taxon>
        <taxon>Micavibrio</taxon>
    </lineage>
</organism>
<name>A0A2W5MTX2_9BACT</name>
<dbReference type="EMBL" id="QFQB01000102">
    <property type="protein sequence ID" value="PZQ44254.1"/>
    <property type="molecule type" value="Genomic_DNA"/>
</dbReference>
<proteinExistence type="predicted"/>
<evidence type="ECO:0000259" key="2">
    <source>
        <dbReference type="Pfam" id="PF13763"/>
    </source>
</evidence>
<evidence type="ECO:0000256" key="1">
    <source>
        <dbReference type="SAM" id="MobiDB-lite"/>
    </source>
</evidence>
<feature type="non-terminal residue" evidence="3">
    <location>
        <position position="1"/>
    </location>
</feature>
<dbReference type="Proteomes" id="UP000249417">
    <property type="component" value="Unassembled WGS sequence"/>
</dbReference>
<dbReference type="AlphaFoldDB" id="A0A2W5MTX2"/>
<evidence type="ECO:0000313" key="4">
    <source>
        <dbReference type="Proteomes" id="UP000249417"/>
    </source>
</evidence>
<dbReference type="Pfam" id="PF13763">
    <property type="entry name" value="DUF4167"/>
    <property type="match status" value="1"/>
</dbReference>
<accession>A0A2W5MTX2</accession>
<evidence type="ECO:0000313" key="3">
    <source>
        <dbReference type="EMBL" id="PZQ44254.1"/>
    </source>
</evidence>
<feature type="domain" description="DUF4167" evidence="2">
    <location>
        <begin position="6"/>
        <end position="83"/>
    </location>
</feature>
<dbReference type="InterPro" id="IPR025430">
    <property type="entry name" value="DUF4167"/>
</dbReference>
<comment type="caution">
    <text evidence="3">The sequence shown here is derived from an EMBL/GenBank/DDBJ whole genome shotgun (WGS) entry which is preliminary data.</text>
</comment>
<feature type="compositionally biased region" description="Polar residues" evidence="1">
    <location>
        <begin position="89"/>
        <end position="101"/>
    </location>
</feature>
<feature type="region of interest" description="Disordered" evidence="1">
    <location>
        <begin position="1"/>
        <end position="35"/>
    </location>
</feature>
<feature type="compositionally biased region" description="Polar residues" evidence="1">
    <location>
        <begin position="126"/>
        <end position="140"/>
    </location>
</feature>
<sequence>SNRRSRNRGHNNGQQHQARKGTHNRNQIFDSNGPDVRIRGTAHQVCEKYLALAKDASSVGDVVLAESYLQHAEHYQRIINSWNEEFQSMPRQSGFVQSDDQPSADDLSLPVSILGGDVKAKEQESVRQSSFQNDQMLETA</sequence>